<dbReference type="InterPro" id="IPR012902">
    <property type="entry name" value="N_methyl_site"/>
</dbReference>
<protein>
    <recommendedName>
        <fullName evidence="4">Prepilin-type N-terminal cleavage/methylation domain-containing protein</fullName>
    </recommendedName>
</protein>
<gene>
    <name evidence="2" type="ORF">DI586_06810</name>
</gene>
<evidence type="ECO:0000313" key="2">
    <source>
        <dbReference type="EMBL" id="PZP55462.1"/>
    </source>
</evidence>
<keyword evidence="1" id="KW-0472">Membrane</keyword>
<dbReference type="NCBIfam" id="TIGR02532">
    <property type="entry name" value="IV_pilin_GFxxxE"/>
    <property type="match status" value="1"/>
</dbReference>
<proteinExistence type="predicted"/>
<evidence type="ECO:0008006" key="4">
    <source>
        <dbReference type="Google" id="ProtNLM"/>
    </source>
</evidence>
<evidence type="ECO:0000313" key="3">
    <source>
        <dbReference type="Proteomes" id="UP000249739"/>
    </source>
</evidence>
<name>A0A2W5HIH2_9BACT</name>
<dbReference type="Proteomes" id="UP000249739">
    <property type="component" value="Unassembled WGS sequence"/>
</dbReference>
<dbReference type="EMBL" id="QFOT01000068">
    <property type="protein sequence ID" value="PZP55462.1"/>
    <property type="molecule type" value="Genomic_DNA"/>
</dbReference>
<dbReference type="Gene3D" id="3.30.700.10">
    <property type="entry name" value="Glycoprotein, Type 4 Pilin"/>
    <property type="match status" value="1"/>
</dbReference>
<comment type="caution">
    <text evidence="2">The sequence shown here is derived from an EMBL/GenBank/DDBJ whole genome shotgun (WGS) entry which is preliminary data.</text>
</comment>
<dbReference type="Pfam" id="PF07963">
    <property type="entry name" value="N_methyl"/>
    <property type="match status" value="1"/>
</dbReference>
<keyword evidence="1" id="KW-1133">Transmembrane helix</keyword>
<sequence>MRNNTGFTLVELSIVMIIIGLLIGGVLKGQELISNARIATLVSQAKQVSAAYNTFYDSYRAVPGDMATATALVPDCSVATACANGNGDNLLGVGLPNNMYAEAWSDVAAQINSENTQFWKHLALADLIGGLNSGATVVAWEKTHPYSPLDAGFHARSSRAFGNIGTLNGLTMVLRNDIGGRWLCDITPDNCAISPAYAFLIDKRMDDGFATSGIIQAISTNGWANGCGRANRGPNGPDGYAHDKTTKSCDMMFKIEN</sequence>
<dbReference type="InterPro" id="IPR045584">
    <property type="entry name" value="Pilin-like"/>
</dbReference>
<dbReference type="PROSITE" id="PS00409">
    <property type="entry name" value="PROKAR_NTER_METHYL"/>
    <property type="match status" value="1"/>
</dbReference>
<reference evidence="2 3" key="1">
    <citation type="submission" date="2017-08" db="EMBL/GenBank/DDBJ databases">
        <title>Infants hospitalized years apart are colonized by the same room-sourced microbial strains.</title>
        <authorList>
            <person name="Brooks B."/>
            <person name="Olm M.R."/>
            <person name="Firek B.A."/>
            <person name="Baker R."/>
            <person name="Thomas B.C."/>
            <person name="Morowitz M.J."/>
            <person name="Banfield J.F."/>
        </authorList>
    </citation>
    <scope>NUCLEOTIDE SEQUENCE [LARGE SCALE GENOMIC DNA]</scope>
    <source>
        <strain evidence="2">S2_006_000_R2_64</strain>
    </source>
</reference>
<organism evidence="2 3">
    <name type="scientific">Micavibrio aeruginosavorus</name>
    <dbReference type="NCBI Taxonomy" id="349221"/>
    <lineage>
        <taxon>Bacteria</taxon>
        <taxon>Pseudomonadati</taxon>
        <taxon>Bdellovibrionota</taxon>
        <taxon>Bdellovibrionia</taxon>
        <taxon>Bdellovibrionales</taxon>
        <taxon>Pseudobdellovibrionaceae</taxon>
        <taxon>Micavibrio</taxon>
    </lineage>
</organism>
<feature type="transmembrane region" description="Helical" evidence="1">
    <location>
        <begin position="6"/>
        <end position="27"/>
    </location>
</feature>
<accession>A0A2W5HIH2</accession>
<keyword evidence="1" id="KW-0812">Transmembrane</keyword>
<dbReference type="AlphaFoldDB" id="A0A2W5HIH2"/>
<dbReference type="SUPFAM" id="SSF54523">
    <property type="entry name" value="Pili subunits"/>
    <property type="match status" value="1"/>
</dbReference>
<evidence type="ECO:0000256" key="1">
    <source>
        <dbReference type="SAM" id="Phobius"/>
    </source>
</evidence>